<dbReference type="Gene3D" id="3.30.2410.10">
    <property type="entry name" value="Hect, E3 ligase catalytic domain"/>
    <property type="match status" value="1"/>
</dbReference>
<dbReference type="SUPFAM" id="SSF117839">
    <property type="entry name" value="WWE domain"/>
    <property type="match status" value="1"/>
</dbReference>
<feature type="non-terminal residue" evidence="7">
    <location>
        <position position="1656"/>
    </location>
</feature>
<dbReference type="GO" id="GO:0000209">
    <property type="term" value="P:protein polyubiquitination"/>
    <property type="evidence" value="ECO:0007669"/>
    <property type="project" value="TreeGrafter"/>
</dbReference>
<keyword evidence="2 3" id="KW-0833">Ubl conjugation pathway</keyword>
<dbReference type="PROSITE" id="PS50081">
    <property type="entry name" value="ZF_DAG_PE_2"/>
    <property type="match status" value="1"/>
</dbReference>
<organism evidence="7">
    <name type="scientific">Trypanosoma congolense (strain IL3000)</name>
    <dbReference type="NCBI Taxonomy" id="1068625"/>
    <lineage>
        <taxon>Eukaryota</taxon>
        <taxon>Discoba</taxon>
        <taxon>Euglenozoa</taxon>
        <taxon>Kinetoplastea</taxon>
        <taxon>Metakinetoplastina</taxon>
        <taxon>Trypanosomatida</taxon>
        <taxon>Trypanosomatidae</taxon>
        <taxon>Trypanosoma</taxon>
        <taxon>Nannomonas</taxon>
    </lineage>
</organism>
<name>G0UUU5_TRYCI</name>
<feature type="region of interest" description="Disordered" evidence="4">
    <location>
        <begin position="881"/>
        <end position="909"/>
    </location>
</feature>
<dbReference type="Gene3D" id="3.30.2160.10">
    <property type="entry name" value="Hect, E3 ligase catalytic domain"/>
    <property type="match status" value="1"/>
</dbReference>
<keyword evidence="1" id="KW-0808">Transferase</keyword>
<feature type="region of interest" description="Disordered" evidence="4">
    <location>
        <begin position="1583"/>
        <end position="1608"/>
    </location>
</feature>
<dbReference type="SMART" id="SM00119">
    <property type="entry name" value="HECTc"/>
    <property type="match status" value="1"/>
</dbReference>
<protein>
    <submittedName>
        <fullName evidence="7">Uncharacterized protein TCIL3000_9_5670</fullName>
    </submittedName>
</protein>
<dbReference type="PROSITE" id="PS50237">
    <property type="entry name" value="HECT"/>
    <property type="match status" value="1"/>
</dbReference>
<proteinExistence type="predicted"/>
<evidence type="ECO:0000256" key="1">
    <source>
        <dbReference type="ARBA" id="ARBA00022679"/>
    </source>
</evidence>
<feature type="compositionally biased region" description="Basic and acidic residues" evidence="4">
    <location>
        <begin position="1590"/>
        <end position="1601"/>
    </location>
</feature>
<dbReference type="Gene3D" id="3.90.1750.10">
    <property type="entry name" value="Hect, E3 ligase catalytic domains"/>
    <property type="match status" value="2"/>
</dbReference>
<dbReference type="InterPro" id="IPR045322">
    <property type="entry name" value="HECTD1/TRIP12-like"/>
</dbReference>
<dbReference type="InterPro" id="IPR000569">
    <property type="entry name" value="HECT_dom"/>
</dbReference>
<dbReference type="PANTHER" id="PTHR45670:SF1">
    <property type="entry name" value="E3 UBIQUITIN-PROTEIN LIGASE HECTD1"/>
    <property type="match status" value="1"/>
</dbReference>
<sequence length="1656" mass="182717">MALQCLGSLIRRALFFNRLSSAQKMVTDELCRILYQLLVLNESNVVLDAPARSERLLLCETMLDIILAVDWTKSSDLLLTSEARAFYGIVLDDSDPGATMLLDDPFPVAGTSRATHRRDKNHIISIAAIRHFILACPPLLSRVFGLKPKTVVPVHRWTWEDEMRHHSPMPEEACATLESCLLRRTKEVTLRINSKMLTVNFSSMKISSGIGGTELNIARKFVPFVFHIVNEGDVRSSKKAKDATVLGQVDDYENEKMSIPFSASLNKSSEGEGNLESYCVLNKDVMVPPAFIKIAEQYLESLCKYTTWVSGALAMQLGICACASVLQAAILARKPQQLTGVLRKVLCPLCDMLRVVLTSFDRTTKSVAMTMMVWLLCHPGSIEWRTAEVAHRCGVVHQLEVLLGSKHKDVDEMPNDHGGKFRSFRRKGKSAALRSRTMYLLDMARVILAEIRRQMAEYSIPTAVQSSARSVTALWEAVGQLKSSSMVHGNHPQVLAQVLKMMESTSGYVTAFEISKMGISDAVLSYLMMMDVGDVGLEESDGDEGGDASRSAGSAGTSFLRNLSMHISADVVTFGGARMAEQLKLQCQAKRLETFLQLAKEYPRGVEALIVSLVSALSLNSNLPLVESLITSQRVVCMTVGRALSACSALPLAATLCQKGSGPDSISKASCDQVSQTCRERREPATPRTKKRVFSLLSDGAMLHFDPKLSLSENCPRGHVLQSLERANPQHQCTWCHDSLDHGFECAQCSYYLCMECHSTFESSCDNSVGPQTDSLHDKSTTDAVGLPGKGRLFDQRIAKPPTVHLFSSIGDIERTFRTGTNSTKDTEVAPCPLFALTSGTFAERVQSVLLRKGEEVDWAQLRSEVQNVIDGLIKEGDVVESLDDPQPAGGQRLPGDDDNECGSGEGPSKMRRLVRDAMEDRYILYATPTGRCTYQETFIGYLMRRALHLGLVDVVYRLESCLVTPEVRGETLFVKGAEKLSKTLLVQQEDALVPEKDSYLAENHSQVVSGQSYLFHHFESDGDTHCCCGLRSREQMNTAYPPLLVRRPPPISQSHDALLLLLLHKALQPLIARRAITVNANTFVNTALTTHLVKSVAASALRVAVLPPRIALPGWVTFILTEAKFLIPQNVREHIVRFIAYGARRALHTNIRASSTNRKYRSFKVFPSEWTKFGNHRYVVNRNNLLHDAYIALRKGAELRSPISIQFRGEVGMGLGPTAHFYSLIARELTKARLQLWRGSKCASMPRCGNSSSPSVTKEAATTSSGETVVPSRCEGLYPCVFQQNVAQPFSSEVPRLDPNKARVLTERFPFVEDFAEMEGQRCRLYYLIGTALGRAFTDAVVFPLDLSPALALFLCRGVPPARLVLNSEGSSGTSAWIPDRPADFMSLSIEDVELMDQQVATSLRSLHSLDPNGLSSLEVPFTMPGNDAFELVSGGSKTYVSSKNVSSYVRRAVTAILYESVVIPIRFISYGFHDVVPYEALTALDATEAMMLLCGRRFSESEPLWTAAALKSIIVPDHGYNSDSPQIAMLQNILANRFTPREQRAFLLFCTGCPRLPNGGVSALGAITVVRSLLTVAAPEEVPSANDGRGDSNVKRRNSEGAPQQVRLSSVVSNMKGMQEGDWPLPSVNTCFRYLKIPPYPTEELMYRKLQLSI</sequence>
<dbReference type="PANTHER" id="PTHR45670">
    <property type="entry name" value="E3 UBIQUITIN-PROTEIN LIGASE TRIP12"/>
    <property type="match status" value="1"/>
</dbReference>
<evidence type="ECO:0000259" key="5">
    <source>
        <dbReference type="PROSITE" id="PS50081"/>
    </source>
</evidence>
<dbReference type="Pfam" id="PF00632">
    <property type="entry name" value="HECT"/>
    <property type="match status" value="1"/>
</dbReference>
<dbReference type="SUPFAM" id="SSF56204">
    <property type="entry name" value="Hect, E3 ligase catalytic domain"/>
    <property type="match status" value="1"/>
</dbReference>
<dbReference type="InterPro" id="IPR002219">
    <property type="entry name" value="PKC_DAG/PE"/>
</dbReference>
<dbReference type="GO" id="GO:0043161">
    <property type="term" value="P:proteasome-mediated ubiquitin-dependent protein catabolic process"/>
    <property type="evidence" value="ECO:0007669"/>
    <property type="project" value="TreeGrafter"/>
</dbReference>
<evidence type="ECO:0000256" key="4">
    <source>
        <dbReference type="SAM" id="MobiDB-lite"/>
    </source>
</evidence>
<evidence type="ECO:0000256" key="2">
    <source>
        <dbReference type="ARBA" id="ARBA00022786"/>
    </source>
</evidence>
<evidence type="ECO:0000313" key="7">
    <source>
        <dbReference type="EMBL" id="CCC93159.1"/>
    </source>
</evidence>
<dbReference type="GO" id="GO:0061630">
    <property type="term" value="F:ubiquitin protein ligase activity"/>
    <property type="evidence" value="ECO:0007669"/>
    <property type="project" value="InterPro"/>
</dbReference>
<reference evidence="7" key="1">
    <citation type="journal article" date="2012" name="Proc. Natl. Acad. Sci. U.S.A.">
        <title>Antigenic diversity is generated by distinct evolutionary mechanisms in African trypanosome species.</title>
        <authorList>
            <person name="Jackson A.P."/>
            <person name="Berry A."/>
            <person name="Aslett M."/>
            <person name="Allison H.C."/>
            <person name="Burton P."/>
            <person name="Vavrova-Anderson J."/>
            <person name="Brown R."/>
            <person name="Browne H."/>
            <person name="Corton N."/>
            <person name="Hauser H."/>
            <person name="Gamble J."/>
            <person name="Gilderthorp R."/>
            <person name="Marcello L."/>
            <person name="McQuillan J."/>
            <person name="Otto T.D."/>
            <person name="Quail M.A."/>
            <person name="Sanders M.J."/>
            <person name="van Tonder A."/>
            <person name="Ginger M.L."/>
            <person name="Field M.C."/>
            <person name="Barry J.D."/>
            <person name="Hertz-Fowler C."/>
            <person name="Berriman M."/>
        </authorList>
    </citation>
    <scope>NUCLEOTIDE SEQUENCE</scope>
    <source>
        <strain evidence="7">IL3000</strain>
    </source>
</reference>
<dbReference type="EMBL" id="HE575322">
    <property type="protein sequence ID" value="CCC93159.1"/>
    <property type="molecule type" value="Genomic_DNA"/>
</dbReference>
<evidence type="ECO:0000256" key="3">
    <source>
        <dbReference type="PROSITE-ProRule" id="PRU00104"/>
    </source>
</evidence>
<feature type="active site" description="Glycyl thioester intermediate" evidence="3">
    <location>
        <position position="1633"/>
    </location>
</feature>
<accession>G0UUU5</accession>
<feature type="domain" description="HECT" evidence="6">
    <location>
        <begin position="1389"/>
        <end position="1656"/>
    </location>
</feature>
<dbReference type="VEuPathDB" id="TriTrypDB:TcIL3000_9_5670"/>
<gene>
    <name evidence="7" type="ORF">TCIL3000_9_5670</name>
</gene>
<dbReference type="InterPro" id="IPR037197">
    <property type="entry name" value="WWE_dom_sf"/>
</dbReference>
<feature type="domain" description="Phorbol-ester/DAG-type" evidence="5">
    <location>
        <begin position="718"/>
        <end position="765"/>
    </location>
</feature>
<dbReference type="InterPro" id="IPR035983">
    <property type="entry name" value="Hect_E3_ubiquitin_ligase"/>
</dbReference>
<evidence type="ECO:0000259" key="6">
    <source>
        <dbReference type="PROSITE" id="PS50237"/>
    </source>
</evidence>